<dbReference type="InParanoid" id="A0A151GNN7"/>
<feature type="transmembrane region" description="Helical" evidence="7">
    <location>
        <begin position="20"/>
        <end position="42"/>
    </location>
</feature>
<dbReference type="STRING" id="98403.A0A151GNN7"/>
<dbReference type="InterPro" id="IPR035952">
    <property type="entry name" value="Rhomboid-like_sf"/>
</dbReference>
<dbReference type="EMBL" id="LAYC01000002">
    <property type="protein sequence ID" value="KYK58706.1"/>
    <property type="molecule type" value="Genomic_DNA"/>
</dbReference>
<dbReference type="OrthoDB" id="19102at2759"/>
<keyword evidence="5 7" id="KW-1133">Transmembrane helix</keyword>
<feature type="transmembrane region" description="Helical" evidence="7">
    <location>
        <begin position="54"/>
        <end position="78"/>
    </location>
</feature>
<evidence type="ECO:0000256" key="4">
    <source>
        <dbReference type="ARBA" id="ARBA00022824"/>
    </source>
</evidence>
<comment type="similarity">
    <text evidence="2 7">Belongs to the derlin family.</text>
</comment>
<dbReference type="PANTHER" id="PTHR11009">
    <property type="entry name" value="DER1-LIKE PROTEIN, DERLIN"/>
    <property type="match status" value="1"/>
</dbReference>
<comment type="caution">
    <text evidence="8">The sequence shown here is derived from an EMBL/GenBank/DDBJ whole genome shotgun (WGS) entry which is preliminary data.</text>
</comment>
<dbReference type="InterPro" id="IPR007599">
    <property type="entry name" value="DER1"/>
</dbReference>
<evidence type="ECO:0000256" key="7">
    <source>
        <dbReference type="RuleBase" id="RU363059"/>
    </source>
</evidence>
<dbReference type="GeneID" id="63718366"/>
<protein>
    <recommendedName>
        <fullName evidence="7">Derlin</fullName>
    </recommendedName>
</protein>
<gene>
    <name evidence="8" type="ORF">DCS_05723</name>
</gene>
<dbReference type="Proteomes" id="UP000076580">
    <property type="component" value="Chromosome 02"/>
</dbReference>
<evidence type="ECO:0000256" key="5">
    <source>
        <dbReference type="ARBA" id="ARBA00022989"/>
    </source>
</evidence>
<evidence type="ECO:0000256" key="6">
    <source>
        <dbReference type="ARBA" id="ARBA00023136"/>
    </source>
</evidence>
<feature type="transmembrane region" description="Helical" evidence="7">
    <location>
        <begin position="98"/>
        <end position="131"/>
    </location>
</feature>
<keyword evidence="4 7" id="KW-0256">Endoplasmic reticulum</keyword>
<dbReference type="GO" id="GO:0006950">
    <property type="term" value="P:response to stress"/>
    <property type="evidence" value="ECO:0007669"/>
    <property type="project" value="UniProtKB-ARBA"/>
</dbReference>
<dbReference type="RefSeq" id="XP_040658058.1">
    <property type="nucleotide sequence ID" value="XM_040803025.1"/>
</dbReference>
<dbReference type="FunCoup" id="A0A151GNN7">
    <property type="interactions" value="435"/>
</dbReference>
<keyword evidence="3 7" id="KW-0812">Transmembrane</keyword>
<dbReference type="SUPFAM" id="SSF144091">
    <property type="entry name" value="Rhomboid-like"/>
    <property type="match status" value="1"/>
</dbReference>
<organism evidence="8 9">
    <name type="scientific">Drechmeria coniospora</name>
    <name type="common">Nematophagous fungus</name>
    <name type="synonym">Meria coniospora</name>
    <dbReference type="NCBI Taxonomy" id="98403"/>
    <lineage>
        <taxon>Eukaryota</taxon>
        <taxon>Fungi</taxon>
        <taxon>Dikarya</taxon>
        <taxon>Ascomycota</taxon>
        <taxon>Pezizomycotina</taxon>
        <taxon>Sordariomycetes</taxon>
        <taxon>Hypocreomycetidae</taxon>
        <taxon>Hypocreales</taxon>
        <taxon>Ophiocordycipitaceae</taxon>
        <taxon>Drechmeria</taxon>
    </lineage>
</organism>
<reference evidence="8 9" key="1">
    <citation type="journal article" date="2016" name="Sci. Rep.">
        <title>Insights into Adaptations to a Near-Obligate Nematode Endoparasitic Lifestyle from the Finished Genome of Drechmeria coniospora.</title>
        <authorList>
            <person name="Zhang L."/>
            <person name="Zhou Z."/>
            <person name="Guo Q."/>
            <person name="Fokkens L."/>
            <person name="Miskei M."/>
            <person name="Pocsi I."/>
            <person name="Zhang W."/>
            <person name="Chen M."/>
            <person name="Wang L."/>
            <person name="Sun Y."/>
            <person name="Donzelli B.G."/>
            <person name="Gibson D.M."/>
            <person name="Nelson D.R."/>
            <person name="Luo J.G."/>
            <person name="Rep M."/>
            <person name="Liu H."/>
            <person name="Yang S."/>
            <person name="Wang J."/>
            <person name="Krasnoff S.B."/>
            <person name="Xu Y."/>
            <person name="Molnar I."/>
            <person name="Lin M."/>
        </authorList>
    </citation>
    <scope>NUCLEOTIDE SEQUENCE [LARGE SCALE GENOMIC DNA]</scope>
    <source>
        <strain evidence="8 9">ARSEF 6962</strain>
    </source>
</reference>
<dbReference type="Pfam" id="PF04511">
    <property type="entry name" value="DER1"/>
    <property type="match status" value="1"/>
</dbReference>
<name>A0A151GNN7_DRECN</name>
<evidence type="ECO:0000313" key="8">
    <source>
        <dbReference type="EMBL" id="KYK58706.1"/>
    </source>
</evidence>
<dbReference type="AlphaFoldDB" id="A0A151GNN7"/>
<keyword evidence="6 7" id="KW-0472">Membrane</keyword>
<evidence type="ECO:0000313" key="9">
    <source>
        <dbReference type="Proteomes" id="UP000076580"/>
    </source>
</evidence>
<accession>A0A151GNN7</accession>
<comment type="function">
    <text evidence="7">May be involved in the degradation of misfolded endoplasmic reticulum (ER) luminal proteins.</text>
</comment>
<evidence type="ECO:0000256" key="1">
    <source>
        <dbReference type="ARBA" id="ARBA00004477"/>
    </source>
</evidence>
<feature type="transmembrane region" description="Helical" evidence="7">
    <location>
        <begin position="143"/>
        <end position="167"/>
    </location>
</feature>
<comment type="subcellular location">
    <subcellularLocation>
        <location evidence="1 7">Endoplasmic reticulum membrane</location>
        <topology evidence="1 7">Multi-pass membrane protein</topology>
    </subcellularLocation>
</comment>
<proteinExistence type="inferred from homology"/>
<evidence type="ECO:0000256" key="3">
    <source>
        <dbReference type="ARBA" id="ARBA00022692"/>
    </source>
</evidence>
<sequence>MADLSMDSYWQLPAMARTAATAAFALSICIHLGLVPGWWFVWYPRYLWMIPPQIWRFITSFLITGPKMGLLLDPYFLYSYMSQLEVNNPRFPRKEDMIWYLMFVGGTIMTLIYLSGFGFTSFLSALIVAMCYTTTQEQRGMKANYMVVTIPAQMAPYVMLLMNLLFPGGAMNLLLQIHGLLAAHLFDFLTTIWPQYGGGKNLLPTPAFLTTVVGGFVAVHHRLAVALGLRSPYDVAPSGSGSAVADNWRARGAGKRLG</sequence>
<evidence type="ECO:0000256" key="2">
    <source>
        <dbReference type="ARBA" id="ARBA00008917"/>
    </source>
</evidence>
<keyword evidence="9" id="KW-1185">Reference proteome</keyword>
<dbReference type="GO" id="GO:0005789">
    <property type="term" value="C:endoplasmic reticulum membrane"/>
    <property type="evidence" value="ECO:0007669"/>
    <property type="project" value="UniProtKB-SubCell"/>
</dbReference>